<name>A0A7I7L2Q7_9MYCO</name>
<evidence type="ECO:0000256" key="1">
    <source>
        <dbReference type="SAM" id="MobiDB-lite"/>
    </source>
</evidence>
<organism evidence="3 4">
    <name type="scientific">Mycobacterium cookii</name>
    <dbReference type="NCBI Taxonomy" id="1775"/>
    <lineage>
        <taxon>Bacteria</taxon>
        <taxon>Bacillati</taxon>
        <taxon>Actinomycetota</taxon>
        <taxon>Actinomycetes</taxon>
        <taxon>Mycobacteriales</taxon>
        <taxon>Mycobacteriaceae</taxon>
        <taxon>Mycobacterium</taxon>
    </lineage>
</organism>
<evidence type="ECO:0000313" key="3">
    <source>
        <dbReference type="EMBL" id="BBX48665.1"/>
    </source>
</evidence>
<dbReference type="Proteomes" id="UP000465866">
    <property type="component" value="Chromosome"/>
</dbReference>
<sequence>MKVTLNVLENRGRAANRHWPNYMFGGRVRTSTLVLIVAFFAVWWTYDTYRPAPTPPAVPQVVPPGFVPDPAYTWVPRSRVQPPPSYDTPTTEPTPTTTPPPPTTTTPPTTTPPPLFQLPVLPPPFGPGTTTPAPSPTPPPPAPGPALPGLPGLPG</sequence>
<dbReference type="AlphaFoldDB" id="A0A7I7L2Q7"/>
<proteinExistence type="predicted"/>
<evidence type="ECO:0000256" key="2">
    <source>
        <dbReference type="SAM" id="Phobius"/>
    </source>
</evidence>
<evidence type="ECO:0008006" key="5">
    <source>
        <dbReference type="Google" id="ProtNLM"/>
    </source>
</evidence>
<dbReference type="KEGG" id="mcoo:MCOO_46800"/>
<feature type="compositionally biased region" description="Pro residues" evidence="1">
    <location>
        <begin position="133"/>
        <end position="155"/>
    </location>
</feature>
<accession>A0A7I7L2Q7</accession>
<dbReference type="EMBL" id="AP022569">
    <property type="protein sequence ID" value="BBX48665.1"/>
    <property type="molecule type" value="Genomic_DNA"/>
</dbReference>
<reference evidence="3 4" key="1">
    <citation type="journal article" date="2019" name="Emerg. Microbes Infect.">
        <title>Comprehensive subspecies identification of 175 nontuberculous mycobacteria species based on 7547 genomic profiles.</title>
        <authorList>
            <person name="Matsumoto Y."/>
            <person name="Kinjo T."/>
            <person name="Motooka D."/>
            <person name="Nabeya D."/>
            <person name="Jung N."/>
            <person name="Uechi K."/>
            <person name="Horii T."/>
            <person name="Iida T."/>
            <person name="Fujita J."/>
            <person name="Nakamura S."/>
        </authorList>
    </citation>
    <scope>NUCLEOTIDE SEQUENCE [LARGE SCALE GENOMIC DNA]</scope>
    <source>
        <strain evidence="3 4">JCM 12404</strain>
    </source>
</reference>
<dbReference type="RefSeq" id="WP_163780619.1">
    <property type="nucleotide sequence ID" value="NZ_AP022569.1"/>
</dbReference>
<keyword evidence="2" id="KW-0472">Membrane</keyword>
<feature type="transmembrane region" description="Helical" evidence="2">
    <location>
        <begin position="28"/>
        <end position="46"/>
    </location>
</feature>
<keyword evidence="4" id="KW-1185">Reference proteome</keyword>
<feature type="region of interest" description="Disordered" evidence="1">
    <location>
        <begin position="70"/>
        <end position="155"/>
    </location>
</feature>
<evidence type="ECO:0000313" key="4">
    <source>
        <dbReference type="Proteomes" id="UP000465866"/>
    </source>
</evidence>
<feature type="compositionally biased region" description="Pro residues" evidence="1">
    <location>
        <begin position="96"/>
        <end position="126"/>
    </location>
</feature>
<keyword evidence="2" id="KW-0812">Transmembrane</keyword>
<keyword evidence="2" id="KW-1133">Transmembrane helix</keyword>
<protein>
    <recommendedName>
        <fullName evidence="5">Proline rich protein</fullName>
    </recommendedName>
</protein>
<gene>
    <name evidence="3" type="ORF">MCOO_46800</name>
</gene>